<dbReference type="PATRIC" id="fig|66851.6.peg.878"/>
<gene>
    <name evidence="1" type="ORF">MBORA_07990</name>
</gene>
<dbReference type="Proteomes" id="UP000077428">
    <property type="component" value="Unassembled WGS sequence"/>
</dbReference>
<proteinExistence type="predicted"/>
<dbReference type="AlphaFoldDB" id="A0A166BEU7"/>
<evidence type="ECO:0000313" key="2">
    <source>
        <dbReference type="Proteomes" id="UP000077428"/>
    </source>
</evidence>
<name>A0A166BEU7_METOA</name>
<reference evidence="2" key="1">
    <citation type="journal article" date="2016" name="Genome Announc.">
        <title>Draft Genome Sequences of Methanobrevibacter curvatus DSM11111, Methanobrevibacter cuticularis DSM11139, Methanobrevibacter filiformis DSM11501, and Methanobrevibacter oralis DSM7256.</title>
        <authorList>
            <person name="Poehlein A."/>
            <person name="Seedorf H."/>
        </authorList>
    </citation>
    <scope>NUCLEOTIDE SEQUENCE [LARGE SCALE GENOMIC DNA]</scope>
    <source>
        <strain evidence="2">DSM 7256 / JCM 30027 / ZR</strain>
    </source>
</reference>
<comment type="caution">
    <text evidence="1">The sequence shown here is derived from an EMBL/GenBank/DDBJ whole genome shotgun (WGS) entry which is preliminary data.</text>
</comment>
<dbReference type="EMBL" id="LWMU01000055">
    <property type="protein sequence ID" value="KZX13249.1"/>
    <property type="molecule type" value="Genomic_DNA"/>
</dbReference>
<sequence>MFMAVKVFIIRDKTEFSQNAKKYMQLIKKRHKGKLDPAKNQIENYLGNRMSKEYKKISNQILRQKDEEIEKQNQFLKN</sequence>
<protein>
    <submittedName>
        <fullName evidence="1">Uncharacterized protein</fullName>
    </submittedName>
</protein>
<organism evidence="1 2">
    <name type="scientific">Methanobrevibacter oralis</name>
    <dbReference type="NCBI Taxonomy" id="66851"/>
    <lineage>
        <taxon>Archaea</taxon>
        <taxon>Methanobacteriati</taxon>
        <taxon>Methanobacteriota</taxon>
        <taxon>Methanomada group</taxon>
        <taxon>Methanobacteria</taxon>
        <taxon>Methanobacteriales</taxon>
        <taxon>Methanobacteriaceae</taxon>
        <taxon>Methanobrevibacter</taxon>
    </lineage>
</organism>
<evidence type="ECO:0000313" key="1">
    <source>
        <dbReference type="EMBL" id="KZX13249.1"/>
    </source>
</evidence>
<keyword evidence="2" id="KW-1185">Reference proteome</keyword>
<dbReference type="STRING" id="66851.MBORA_07990"/>
<accession>A0A166BEU7</accession>